<reference evidence="1" key="2">
    <citation type="submission" date="2020-09" db="EMBL/GenBank/DDBJ databases">
        <authorList>
            <person name="Sun Q."/>
            <person name="Zhou Y."/>
        </authorList>
    </citation>
    <scope>NUCLEOTIDE SEQUENCE</scope>
    <source>
        <strain evidence="1">CGMCC 1.16548</strain>
    </source>
</reference>
<dbReference type="EMBL" id="BNAI01000002">
    <property type="protein sequence ID" value="GHF14229.1"/>
    <property type="molecule type" value="Genomic_DNA"/>
</dbReference>
<dbReference type="AlphaFoldDB" id="A0A8J3M0J9"/>
<dbReference type="Proteomes" id="UP000617531">
    <property type="component" value="Unassembled WGS sequence"/>
</dbReference>
<evidence type="ECO:0000313" key="1">
    <source>
        <dbReference type="EMBL" id="GHF14229.1"/>
    </source>
</evidence>
<sequence>MNVDVARLEKLVGEMQERLPGLLATDIWIAETGESIAAYNPQPGASVLFNTLTDDLIDALATAGIPTINRYFLLDLEGDAATLVILHGDDLRQGVGLDTRYTNIGTMLALGLPMALRGVEEARAAD</sequence>
<keyword evidence="2" id="KW-1185">Reference proteome</keyword>
<accession>A0A8J3M0J9</accession>
<protein>
    <submittedName>
        <fullName evidence="1">Uncharacterized protein</fullName>
    </submittedName>
</protein>
<name>A0A8J3M0J9_9MICO</name>
<reference evidence="1" key="1">
    <citation type="journal article" date="2014" name="Int. J. Syst. Evol. Microbiol.">
        <title>Complete genome sequence of Corynebacterium casei LMG S-19264T (=DSM 44701T), isolated from a smear-ripened cheese.</title>
        <authorList>
            <consortium name="US DOE Joint Genome Institute (JGI-PGF)"/>
            <person name="Walter F."/>
            <person name="Albersmeier A."/>
            <person name="Kalinowski J."/>
            <person name="Ruckert C."/>
        </authorList>
    </citation>
    <scope>NUCLEOTIDE SEQUENCE</scope>
    <source>
        <strain evidence="1">CGMCC 1.16548</strain>
    </source>
</reference>
<proteinExistence type="predicted"/>
<comment type="caution">
    <text evidence="1">The sequence shown here is derived from an EMBL/GenBank/DDBJ whole genome shotgun (WGS) entry which is preliminary data.</text>
</comment>
<gene>
    <name evidence="1" type="ORF">GCM10011600_13950</name>
</gene>
<organism evidence="1 2">
    <name type="scientific">Pseudolysinimonas yzui</name>
    <dbReference type="NCBI Taxonomy" id="2708254"/>
    <lineage>
        <taxon>Bacteria</taxon>
        <taxon>Bacillati</taxon>
        <taxon>Actinomycetota</taxon>
        <taxon>Actinomycetes</taxon>
        <taxon>Micrococcales</taxon>
        <taxon>Microbacteriaceae</taxon>
        <taxon>Pseudolysinimonas</taxon>
    </lineage>
</organism>
<evidence type="ECO:0000313" key="2">
    <source>
        <dbReference type="Proteomes" id="UP000617531"/>
    </source>
</evidence>